<dbReference type="RefSeq" id="WP_061134304.1">
    <property type="nucleotide sequence ID" value="NZ_FCNX02000004.1"/>
</dbReference>
<name>A0A158ASD0_9BURK</name>
<dbReference type="OrthoDB" id="9009383at2"/>
<dbReference type="Proteomes" id="UP000054903">
    <property type="component" value="Unassembled WGS sequence"/>
</dbReference>
<protein>
    <submittedName>
        <fullName evidence="1">Uncharacterized protein</fullName>
    </submittedName>
</protein>
<keyword evidence="2" id="KW-1185">Reference proteome</keyword>
<gene>
    <name evidence="1" type="ORF">AWB77_02069</name>
</gene>
<sequence>MQNVYIEPMPKGQWGPIDGYALEFPDGTRMTQQRYPSERLAVDEIKLRGYAPMIAKVRVTDKTVDEHWELVE</sequence>
<reference evidence="1" key="1">
    <citation type="submission" date="2016-01" db="EMBL/GenBank/DDBJ databases">
        <authorList>
            <person name="Peeters C."/>
        </authorList>
    </citation>
    <scope>NUCLEOTIDE SEQUENCE</scope>
    <source>
        <strain evidence="1">LMG 29320</strain>
    </source>
</reference>
<accession>A0A158ASD0</accession>
<dbReference type="AlphaFoldDB" id="A0A158ASD0"/>
<evidence type="ECO:0000313" key="1">
    <source>
        <dbReference type="EMBL" id="SAK60712.1"/>
    </source>
</evidence>
<organism evidence="1 2">
    <name type="scientific">Caballeronia fortuita</name>
    <dbReference type="NCBI Taxonomy" id="1777138"/>
    <lineage>
        <taxon>Bacteria</taxon>
        <taxon>Pseudomonadati</taxon>
        <taxon>Pseudomonadota</taxon>
        <taxon>Betaproteobacteria</taxon>
        <taxon>Burkholderiales</taxon>
        <taxon>Burkholderiaceae</taxon>
        <taxon>Caballeronia</taxon>
    </lineage>
</organism>
<proteinExistence type="predicted"/>
<dbReference type="EMBL" id="FCNX02000004">
    <property type="protein sequence ID" value="SAK60712.1"/>
    <property type="molecule type" value="Genomic_DNA"/>
</dbReference>
<comment type="caution">
    <text evidence="1">The sequence shown here is derived from an EMBL/GenBank/DDBJ whole genome shotgun (WGS) entry which is preliminary data.</text>
</comment>
<evidence type="ECO:0000313" key="2">
    <source>
        <dbReference type="Proteomes" id="UP000054903"/>
    </source>
</evidence>